<dbReference type="Proteomes" id="UP000708298">
    <property type="component" value="Unassembled WGS sequence"/>
</dbReference>
<comment type="caution">
    <text evidence="2">The sequence shown here is derived from an EMBL/GenBank/DDBJ whole genome shotgun (WGS) entry which is preliminary data.</text>
</comment>
<dbReference type="SMART" id="SM00880">
    <property type="entry name" value="CHAD"/>
    <property type="match status" value="1"/>
</dbReference>
<proteinExistence type="predicted"/>
<reference evidence="2" key="2">
    <citation type="submission" date="2021-01" db="EMBL/GenBank/DDBJ databases">
        <authorList>
            <person name="Mieszkin S."/>
            <person name="Pouder E."/>
            <person name="Alain K."/>
        </authorList>
    </citation>
    <scope>NUCLEOTIDE SEQUENCE</scope>
    <source>
        <strain evidence="2">HW T2.11</strain>
    </source>
</reference>
<evidence type="ECO:0000259" key="1">
    <source>
        <dbReference type="PROSITE" id="PS51708"/>
    </source>
</evidence>
<evidence type="ECO:0000313" key="3">
    <source>
        <dbReference type="Proteomes" id="UP000708298"/>
    </source>
</evidence>
<name>A0A963YPQ6_9PROT</name>
<dbReference type="EMBL" id="JAESVB010000001">
    <property type="protein sequence ID" value="MCB8873995.1"/>
    <property type="molecule type" value="Genomic_DNA"/>
</dbReference>
<dbReference type="PANTHER" id="PTHR39339:SF1">
    <property type="entry name" value="CHAD DOMAIN-CONTAINING PROTEIN"/>
    <property type="match status" value="1"/>
</dbReference>
<organism evidence="2 3">
    <name type="scientific">Acidisoma silvae</name>
    <dbReference type="NCBI Taxonomy" id="2802396"/>
    <lineage>
        <taxon>Bacteria</taxon>
        <taxon>Pseudomonadati</taxon>
        <taxon>Pseudomonadota</taxon>
        <taxon>Alphaproteobacteria</taxon>
        <taxon>Acetobacterales</taxon>
        <taxon>Acidocellaceae</taxon>
        <taxon>Acidisoma</taxon>
    </lineage>
</organism>
<accession>A0A963YPQ6</accession>
<gene>
    <name evidence="2" type="ORF">ASILVAE211_02285</name>
</gene>
<feature type="domain" description="CHAD" evidence="1">
    <location>
        <begin position="211"/>
        <end position="524"/>
    </location>
</feature>
<dbReference type="Gene3D" id="1.40.20.10">
    <property type="entry name" value="CHAD domain"/>
    <property type="match status" value="1"/>
</dbReference>
<keyword evidence="3" id="KW-1185">Reference proteome</keyword>
<dbReference type="PROSITE" id="PS51708">
    <property type="entry name" value="CHAD"/>
    <property type="match status" value="1"/>
</dbReference>
<dbReference type="PANTHER" id="PTHR39339">
    <property type="entry name" value="SLR1444 PROTEIN"/>
    <property type="match status" value="1"/>
</dbReference>
<dbReference type="RefSeq" id="WP_227319651.1">
    <property type="nucleotide sequence ID" value="NZ_JAESVB010000001.1"/>
</dbReference>
<dbReference type="Pfam" id="PF05235">
    <property type="entry name" value="CHAD"/>
    <property type="match status" value="1"/>
</dbReference>
<reference evidence="2" key="1">
    <citation type="journal article" date="2021" name="Microorganisms">
        <title>Acidisoma silvae sp. nov. and Acidisomacellulosilytica sp. nov., Two Acidophilic Bacteria Isolated from Decaying Wood, Hydrolyzing Cellulose and Producing Poly-3-hydroxybutyrate.</title>
        <authorList>
            <person name="Mieszkin S."/>
            <person name="Pouder E."/>
            <person name="Uroz S."/>
            <person name="Simon-Colin C."/>
            <person name="Alain K."/>
        </authorList>
    </citation>
    <scope>NUCLEOTIDE SEQUENCE</scope>
    <source>
        <strain evidence="2">HW T2.11</strain>
    </source>
</reference>
<dbReference type="AlphaFoldDB" id="A0A963YPQ6"/>
<evidence type="ECO:0000313" key="2">
    <source>
        <dbReference type="EMBL" id="MCB8873995.1"/>
    </source>
</evidence>
<dbReference type="InterPro" id="IPR007899">
    <property type="entry name" value="CHAD_dom"/>
</dbReference>
<protein>
    <submittedName>
        <fullName evidence="2">CHAD domain-containing protein</fullName>
    </submittedName>
</protein>
<dbReference type="InterPro" id="IPR038186">
    <property type="entry name" value="CHAD_dom_sf"/>
</dbReference>
<sequence length="528" mass="56462">MPDSIAVALPAVTLELVCAPTALAKLARHAALKTSKVRRPRARAFTVTWHDTASYALAGRDLALADTGQGWELGRLGLGWPRRPGMAADPIATAINPAGLEEAGFAIPGPLHKTGSLTGERQQFTVIRDGVPLDCTLMTGAAATITPQGSTGESRPVARLTISGPAAAAVGLAQALATDLPVFPALVTLPQEALLLRGAKLKPLSAPVLTADMPTTEAFAVLASGFVQTFLTRLEQIEGRSGPEPVHQARVTLRRISALMLSFRPILGDAEDRLKPLLGRLKTVLGPARDWDVFLSETVEPIARALPEADPAIDWLRSAATARREAAYASLIDWLHRPDYRSLVWRLVDLCLVPAQPPSPLPAPAVPEAGTLPGAVAEDAGLASLTLASDALIGDFAAHCLESRWKKTMRPVRELLPMPLPELHELRIKCKKLRYQAEMLQDALPAKTARKLIKRLAETQEVMGLLNDGAVATELAVSLRPGQDVALREQVLAAEAIGVIHGYGIGHTRDSRAAVIEAWRKLVKSSPF</sequence>